<dbReference type="GO" id="GO:0046872">
    <property type="term" value="F:metal ion binding"/>
    <property type="evidence" value="ECO:0007669"/>
    <property type="project" value="UniProtKB-KW"/>
</dbReference>
<dbReference type="NCBIfam" id="NF003738">
    <property type="entry name" value="PRK05333.1"/>
    <property type="match status" value="1"/>
</dbReference>
<keyword evidence="4" id="KW-0862">Zinc</keyword>
<dbReference type="Proteomes" id="UP000287330">
    <property type="component" value="Unassembled WGS sequence"/>
</dbReference>
<feature type="active site" description="Proton acceptor" evidence="4">
    <location>
        <position position="122"/>
    </location>
</feature>
<evidence type="ECO:0000256" key="3">
    <source>
        <dbReference type="ARBA" id="ARBA00023027"/>
    </source>
</evidence>
<evidence type="ECO:0000259" key="5">
    <source>
        <dbReference type="PROSITE" id="PS50305"/>
    </source>
</evidence>
<dbReference type="PANTHER" id="PTHR11085:SF10">
    <property type="entry name" value="NAD-DEPENDENT PROTEIN DEACYLASE SIRTUIN-5, MITOCHONDRIAL-RELATED"/>
    <property type="match status" value="1"/>
</dbReference>
<comment type="caution">
    <text evidence="6">The sequence shown here is derived from an EMBL/GenBank/DDBJ whole genome shotgun (WGS) entry which is preliminary data.</text>
</comment>
<feature type="binding site" evidence="4">
    <location>
        <position position="180"/>
    </location>
    <ligand>
        <name>Zn(2+)</name>
        <dbReference type="ChEBI" id="CHEBI:29105"/>
    </ligand>
</feature>
<dbReference type="RefSeq" id="WP_110573546.1">
    <property type="nucleotide sequence ID" value="NZ_PIPV01000002.1"/>
</dbReference>
<dbReference type="InterPro" id="IPR050134">
    <property type="entry name" value="NAD-dep_sirtuin_deacylases"/>
</dbReference>
<reference evidence="7" key="1">
    <citation type="journal article" date="2018" name="Front. Microbiol.">
        <title>Genome-Based Analysis Reveals the Taxonomy and Diversity of the Family Idiomarinaceae.</title>
        <authorList>
            <person name="Liu Y."/>
            <person name="Lai Q."/>
            <person name="Shao Z."/>
        </authorList>
    </citation>
    <scope>NUCLEOTIDE SEQUENCE [LARGE SCALE GENOMIC DNA]</scope>
    <source>
        <strain evidence="7">F23</strain>
    </source>
</reference>
<accession>A0A432Y8Z9</accession>
<dbReference type="Pfam" id="PF02146">
    <property type="entry name" value="SIR2"/>
    <property type="match status" value="1"/>
</dbReference>
<proteinExistence type="predicted"/>
<dbReference type="PANTHER" id="PTHR11085">
    <property type="entry name" value="NAD-DEPENDENT PROTEIN DEACYLASE SIRTUIN-5, MITOCHONDRIAL-RELATED"/>
    <property type="match status" value="1"/>
</dbReference>
<dbReference type="AlphaFoldDB" id="A0A432Y8Z9"/>
<gene>
    <name evidence="6" type="ORF">CWE25_02905</name>
</gene>
<feature type="domain" description="Deacetylase sirtuin-type" evidence="5">
    <location>
        <begin position="1"/>
        <end position="277"/>
    </location>
</feature>
<evidence type="ECO:0000256" key="2">
    <source>
        <dbReference type="ARBA" id="ARBA00022679"/>
    </source>
</evidence>
<dbReference type="Gene3D" id="3.40.50.1220">
    <property type="entry name" value="TPP-binding domain"/>
    <property type="match status" value="1"/>
</dbReference>
<evidence type="ECO:0000313" key="7">
    <source>
        <dbReference type="Proteomes" id="UP000287330"/>
    </source>
</evidence>
<evidence type="ECO:0000313" key="6">
    <source>
        <dbReference type="EMBL" id="RUO57427.1"/>
    </source>
</evidence>
<dbReference type="Gene3D" id="3.30.1600.10">
    <property type="entry name" value="SIR2/SIRT2 'Small Domain"/>
    <property type="match status" value="1"/>
</dbReference>
<dbReference type="EC" id="2.3.1.286" evidence="1"/>
<keyword evidence="7" id="KW-1185">Reference proteome</keyword>
<dbReference type="InterPro" id="IPR026591">
    <property type="entry name" value="Sirtuin_cat_small_dom_sf"/>
</dbReference>
<evidence type="ECO:0000256" key="4">
    <source>
        <dbReference type="PROSITE-ProRule" id="PRU00236"/>
    </source>
</evidence>
<dbReference type="SUPFAM" id="SSF52467">
    <property type="entry name" value="DHS-like NAD/FAD-binding domain"/>
    <property type="match status" value="1"/>
</dbReference>
<dbReference type="InterPro" id="IPR003000">
    <property type="entry name" value="Sirtuin"/>
</dbReference>
<dbReference type="EMBL" id="PIPV01000002">
    <property type="protein sequence ID" value="RUO57427.1"/>
    <property type="molecule type" value="Genomic_DNA"/>
</dbReference>
<organism evidence="6 7">
    <name type="scientific">Idiomarina fontislapidosi</name>
    <dbReference type="NCBI Taxonomy" id="263723"/>
    <lineage>
        <taxon>Bacteria</taxon>
        <taxon>Pseudomonadati</taxon>
        <taxon>Pseudomonadota</taxon>
        <taxon>Gammaproteobacteria</taxon>
        <taxon>Alteromonadales</taxon>
        <taxon>Idiomarinaceae</taxon>
        <taxon>Idiomarina</taxon>
    </lineage>
</organism>
<dbReference type="OrthoDB" id="9800582at2"/>
<dbReference type="PROSITE" id="PS50305">
    <property type="entry name" value="SIRTUIN"/>
    <property type="match status" value="1"/>
</dbReference>
<keyword evidence="4" id="KW-0479">Metal-binding</keyword>
<feature type="binding site" evidence="4">
    <location>
        <position position="133"/>
    </location>
    <ligand>
        <name>Zn(2+)</name>
        <dbReference type="ChEBI" id="CHEBI:29105"/>
    </ligand>
</feature>
<keyword evidence="3" id="KW-0520">NAD</keyword>
<dbReference type="GO" id="GO:0070403">
    <property type="term" value="F:NAD+ binding"/>
    <property type="evidence" value="ECO:0007669"/>
    <property type="project" value="InterPro"/>
</dbReference>
<keyword evidence="2" id="KW-0808">Transferase</keyword>
<evidence type="ECO:0000256" key="1">
    <source>
        <dbReference type="ARBA" id="ARBA00012928"/>
    </source>
</evidence>
<feature type="binding site" evidence="4">
    <location>
        <position position="183"/>
    </location>
    <ligand>
        <name>Zn(2+)</name>
        <dbReference type="ChEBI" id="CHEBI:29105"/>
    </ligand>
</feature>
<feature type="binding site" evidence="4">
    <location>
        <position position="130"/>
    </location>
    <ligand>
        <name>Zn(2+)</name>
        <dbReference type="ChEBI" id="CHEBI:29105"/>
    </ligand>
</feature>
<sequence length="277" mass="30405">MYDPVSEIASATQLLRDNAPFTVLSGAGISTDSGIPAYRNAQGQWVHAPPMQHHDFMADDSARKRYWARSLAGWLNLYHAQPNHAHHIITQLQQRGYVDTVITQNVDGLHQKAGSTAVINLHGYANDIICMACGGKSARFDLHHRYAQLNPQFNQPSNTLKPDGDAVLTAPTDDFKLIDCDHCGGILKPDVVYFGDNVPKARVEACYKAIDDSQGLLVVGSSLKVFSGFRFARYAHQQNKPVIILTQGITRADDLATVKLDATIADTLGQINELLND</sequence>
<dbReference type="InterPro" id="IPR029035">
    <property type="entry name" value="DHS-like_NAD/FAD-binding_dom"/>
</dbReference>
<dbReference type="GO" id="GO:0017136">
    <property type="term" value="F:histone deacetylase activity, NAD-dependent"/>
    <property type="evidence" value="ECO:0007669"/>
    <property type="project" value="TreeGrafter"/>
</dbReference>
<name>A0A432Y8Z9_9GAMM</name>
<protein>
    <recommendedName>
        <fullName evidence="1">protein acetyllysine N-acetyltransferase</fullName>
        <ecNumber evidence="1">2.3.1.286</ecNumber>
    </recommendedName>
</protein>
<dbReference type="InterPro" id="IPR026590">
    <property type="entry name" value="Ssirtuin_cat_dom"/>
</dbReference>